<feature type="binding site" evidence="9">
    <location>
        <position position="99"/>
    </location>
    <ligand>
        <name>ATP</name>
        <dbReference type="ChEBI" id="CHEBI:30616"/>
    </ligand>
</feature>
<comment type="pathway">
    <text evidence="9">Cofactor biosynthesis; coenzyme A biosynthesis; CoA from (R)-pantothenate: step 4/5.</text>
</comment>
<evidence type="ECO:0000256" key="1">
    <source>
        <dbReference type="ARBA" id="ARBA00022490"/>
    </source>
</evidence>
<sequence>MRQKVVFPGTFDPLTCGHLDLINRAATLFDEVILAVAASPGKRPLFSLEERIALAQEVCQSLPNVSITGFSNLLINFMKEQQATILLRGIRTGSDFEYESQLAAMYRRMMPEMEIVFLPPAEQYAFVSSTLVREIALHGGDAGQFVTPNVADAIKKKQLAHR</sequence>
<keyword evidence="6 9" id="KW-0460">Magnesium</keyword>
<keyword evidence="3 9" id="KW-0548">Nucleotidyltransferase</keyword>
<feature type="binding site" evidence="9">
    <location>
        <begin position="10"/>
        <end position="11"/>
    </location>
    <ligand>
        <name>ATP</name>
        <dbReference type="ChEBI" id="CHEBI:30616"/>
    </ligand>
</feature>
<feature type="binding site" evidence="9">
    <location>
        <begin position="124"/>
        <end position="130"/>
    </location>
    <ligand>
        <name>ATP</name>
        <dbReference type="ChEBI" id="CHEBI:30616"/>
    </ligand>
</feature>
<dbReference type="InterPro" id="IPR004821">
    <property type="entry name" value="Cyt_trans-like"/>
</dbReference>
<comment type="similarity">
    <text evidence="9">Belongs to the bacterial CoaD family.</text>
</comment>
<evidence type="ECO:0000256" key="4">
    <source>
        <dbReference type="ARBA" id="ARBA00022741"/>
    </source>
</evidence>
<feature type="domain" description="Cytidyltransferase-like" evidence="10">
    <location>
        <begin position="6"/>
        <end position="134"/>
    </location>
</feature>
<evidence type="ECO:0000256" key="6">
    <source>
        <dbReference type="ARBA" id="ARBA00022842"/>
    </source>
</evidence>
<reference evidence="11 12" key="1">
    <citation type="submission" date="2020-08" db="EMBL/GenBank/DDBJ databases">
        <title>Genomic Encyclopedia of Type Strains, Phase IV (KMG-IV): sequencing the most valuable type-strain genomes for metagenomic binning, comparative biology and taxonomic classification.</title>
        <authorList>
            <person name="Goeker M."/>
        </authorList>
    </citation>
    <scope>NUCLEOTIDE SEQUENCE [LARGE SCALE GENOMIC DNA]</scope>
    <source>
        <strain evidence="11 12">DSM 22975</strain>
    </source>
</reference>
<dbReference type="InterPro" id="IPR014729">
    <property type="entry name" value="Rossmann-like_a/b/a_fold"/>
</dbReference>
<evidence type="ECO:0000313" key="11">
    <source>
        <dbReference type="EMBL" id="MBB6057018.1"/>
    </source>
</evidence>
<proteinExistence type="inferred from homology"/>
<dbReference type="EC" id="2.7.7.3" evidence="9"/>
<comment type="function">
    <text evidence="9">Reversibly transfers an adenylyl group from ATP to 4'-phosphopantetheine, yielding dephospho-CoA (dPCoA) and pyrophosphate.</text>
</comment>
<dbReference type="HAMAP" id="MF_00151">
    <property type="entry name" value="PPAT_bact"/>
    <property type="match status" value="1"/>
</dbReference>
<keyword evidence="2 9" id="KW-0808">Transferase</keyword>
<comment type="subunit">
    <text evidence="9">Homohexamer.</text>
</comment>
<evidence type="ECO:0000256" key="7">
    <source>
        <dbReference type="ARBA" id="ARBA00022993"/>
    </source>
</evidence>
<dbReference type="EMBL" id="JACHGR010000011">
    <property type="protein sequence ID" value="MBB6057018.1"/>
    <property type="molecule type" value="Genomic_DNA"/>
</dbReference>
<dbReference type="GO" id="GO:0004595">
    <property type="term" value="F:pantetheine-phosphate adenylyltransferase activity"/>
    <property type="evidence" value="ECO:0007669"/>
    <property type="project" value="UniProtKB-UniRule"/>
</dbReference>
<evidence type="ECO:0000256" key="3">
    <source>
        <dbReference type="ARBA" id="ARBA00022695"/>
    </source>
</evidence>
<evidence type="ECO:0000256" key="9">
    <source>
        <dbReference type="HAMAP-Rule" id="MF_00151"/>
    </source>
</evidence>
<feature type="binding site" evidence="9">
    <location>
        <position position="18"/>
    </location>
    <ligand>
        <name>ATP</name>
        <dbReference type="ChEBI" id="CHEBI:30616"/>
    </ligand>
</feature>
<dbReference type="UniPathway" id="UPA00241">
    <property type="reaction ID" value="UER00355"/>
</dbReference>
<organism evidence="11 12">
    <name type="scientific">Tolumonas osonensis</name>
    <dbReference type="NCBI Taxonomy" id="675874"/>
    <lineage>
        <taxon>Bacteria</taxon>
        <taxon>Pseudomonadati</taxon>
        <taxon>Pseudomonadota</taxon>
        <taxon>Gammaproteobacteria</taxon>
        <taxon>Aeromonadales</taxon>
        <taxon>Aeromonadaceae</taxon>
        <taxon>Tolumonas</taxon>
    </lineage>
</organism>
<keyword evidence="1 9" id="KW-0963">Cytoplasm</keyword>
<name>A0A841GCW3_9GAMM</name>
<dbReference type="Gene3D" id="3.40.50.620">
    <property type="entry name" value="HUPs"/>
    <property type="match status" value="1"/>
</dbReference>
<feature type="binding site" evidence="9">
    <location>
        <position position="74"/>
    </location>
    <ligand>
        <name>substrate</name>
    </ligand>
</feature>
<dbReference type="GO" id="GO:0005524">
    <property type="term" value="F:ATP binding"/>
    <property type="evidence" value="ECO:0007669"/>
    <property type="project" value="UniProtKB-KW"/>
</dbReference>
<dbReference type="GO" id="GO:0015937">
    <property type="term" value="P:coenzyme A biosynthetic process"/>
    <property type="evidence" value="ECO:0007669"/>
    <property type="project" value="UniProtKB-UniRule"/>
</dbReference>
<comment type="caution">
    <text evidence="11">The sequence shown here is derived from an EMBL/GenBank/DDBJ whole genome shotgun (WGS) entry which is preliminary data.</text>
</comment>
<dbReference type="AlphaFoldDB" id="A0A841GCW3"/>
<keyword evidence="5 9" id="KW-0067">ATP-binding</keyword>
<dbReference type="Pfam" id="PF01467">
    <property type="entry name" value="CTP_transf_like"/>
    <property type="match status" value="1"/>
</dbReference>
<feature type="site" description="Transition state stabilizer" evidence="9">
    <location>
        <position position="18"/>
    </location>
</feature>
<comment type="catalytic activity">
    <reaction evidence="8 9">
        <text>(R)-4'-phosphopantetheine + ATP + H(+) = 3'-dephospho-CoA + diphosphate</text>
        <dbReference type="Rhea" id="RHEA:19801"/>
        <dbReference type="ChEBI" id="CHEBI:15378"/>
        <dbReference type="ChEBI" id="CHEBI:30616"/>
        <dbReference type="ChEBI" id="CHEBI:33019"/>
        <dbReference type="ChEBI" id="CHEBI:57328"/>
        <dbReference type="ChEBI" id="CHEBI:61723"/>
        <dbReference type="EC" id="2.7.7.3"/>
    </reaction>
</comment>
<dbReference type="PANTHER" id="PTHR21342">
    <property type="entry name" value="PHOSPHOPANTETHEINE ADENYLYLTRANSFERASE"/>
    <property type="match status" value="1"/>
</dbReference>
<evidence type="ECO:0000256" key="5">
    <source>
        <dbReference type="ARBA" id="ARBA00022840"/>
    </source>
</evidence>
<comment type="cofactor">
    <cofactor evidence="9">
        <name>Mg(2+)</name>
        <dbReference type="ChEBI" id="CHEBI:18420"/>
    </cofactor>
</comment>
<evidence type="ECO:0000259" key="10">
    <source>
        <dbReference type="Pfam" id="PF01467"/>
    </source>
</evidence>
<keyword evidence="7 9" id="KW-0173">Coenzyme A biosynthesis</keyword>
<dbReference type="PANTHER" id="PTHR21342:SF1">
    <property type="entry name" value="PHOSPHOPANTETHEINE ADENYLYLTRANSFERASE"/>
    <property type="match status" value="1"/>
</dbReference>
<feature type="binding site" evidence="9">
    <location>
        <position position="10"/>
    </location>
    <ligand>
        <name>substrate</name>
    </ligand>
</feature>
<evidence type="ECO:0000313" key="12">
    <source>
        <dbReference type="Proteomes" id="UP000585721"/>
    </source>
</evidence>
<protein>
    <recommendedName>
        <fullName evidence="9">Phosphopantetheine adenylyltransferase</fullName>
        <ecNumber evidence="9">2.7.7.3</ecNumber>
    </recommendedName>
    <alternativeName>
        <fullName evidence="9">Dephospho-CoA pyrophosphorylase</fullName>
    </alternativeName>
    <alternativeName>
        <fullName evidence="9">Pantetheine-phosphate adenylyltransferase</fullName>
        <shortName evidence="9">PPAT</shortName>
    </alternativeName>
</protein>
<gene>
    <name evidence="9" type="primary">coaD</name>
    <name evidence="11" type="ORF">HNR75_002965</name>
</gene>
<evidence type="ECO:0000256" key="8">
    <source>
        <dbReference type="ARBA" id="ARBA00029346"/>
    </source>
</evidence>
<dbReference type="InterPro" id="IPR001980">
    <property type="entry name" value="PPAT"/>
</dbReference>
<dbReference type="Proteomes" id="UP000585721">
    <property type="component" value="Unassembled WGS sequence"/>
</dbReference>
<dbReference type="GO" id="GO:0005737">
    <property type="term" value="C:cytoplasm"/>
    <property type="evidence" value="ECO:0007669"/>
    <property type="project" value="UniProtKB-SubCell"/>
</dbReference>
<accession>A0A841GCW3</accession>
<feature type="binding site" evidence="9">
    <location>
        <begin position="89"/>
        <end position="91"/>
    </location>
    <ligand>
        <name>ATP</name>
        <dbReference type="ChEBI" id="CHEBI:30616"/>
    </ligand>
</feature>
<dbReference type="SUPFAM" id="SSF52374">
    <property type="entry name" value="Nucleotidylyl transferase"/>
    <property type="match status" value="1"/>
</dbReference>
<keyword evidence="4 9" id="KW-0547">Nucleotide-binding</keyword>
<dbReference type="PRINTS" id="PR01020">
    <property type="entry name" value="LPSBIOSNTHSS"/>
</dbReference>
<dbReference type="CDD" id="cd02163">
    <property type="entry name" value="PPAT"/>
    <property type="match status" value="1"/>
</dbReference>
<comment type="subcellular location">
    <subcellularLocation>
        <location evidence="9">Cytoplasm</location>
    </subcellularLocation>
</comment>
<feature type="binding site" evidence="9">
    <location>
        <position position="88"/>
    </location>
    <ligand>
        <name>substrate</name>
    </ligand>
</feature>
<keyword evidence="12" id="KW-1185">Reference proteome</keyword>
<dbReference type="RefSeq" id="WP_188027719.1">
    <property type="nucleotide sequence ID" value="NZ_JACHGR010000011.1"/>
</dbReference>
<feature type="binding site" evidence="9">
    <location>
        <position position="42"/>
    </location>
    <ligand>
        <name>substrate</name>
    </ligand>
</feature>
<dbReference type="NCBIfam" id="TIGR01510">
    <property type="entry name" value="coaD_prev_kdtB"/>
    <property type="match status" value="1"/>
</dbReference>
<dbReference type="NCBIfam" id="TIGR00125">
    <property type="entry name" value="cyt_tran_rel"/>
    <property type="match status" value="1"/>
</dbReference>
<evidence type="ECO:0000256" key="2">
    <source>
        <dbReference type="ARBA" id="ARBA00022679"/>
    </source>
</evidence>